<comment type="caution">
    <text evidence="2">The sequence shown here is derived from an EMBL/GenBank/DDBJ whole genome shotgun (WGS) entry which is preliminary data.</text>
</comment>
<feature type="transmembrane region" description="Helical" evidence="1">
    <location>
        <begin position="41"/>
        <end position="62"/>
    </location>
</feature>
<keyword evidence="1" id="KW-0472">Membrane</keyword>
<name>A0A4Q7VFE2_9BURK</name>
<feature type="transmembrane region" description="Helical" evidence="1">
    <location>
        <begin position="74"/>
        <end position="100"/>
    </location>
</feature>
<dbReference type="Proteomes" id="UP000293398">
    <property type="component" value="Unassembled WGS sequence"/>
</dbReference>
<feature type="transmembrane region" description="Helical" evidence="1">
    <location>
        <begin position="150"/>
        <end position="171"/>
    </location>
</feature>
<keyword evidence="3" id="KW-1185">Reference proteome</keyword>
<keyword evidence="1" id="KW-0812">Transmembrane</keyword>
<evidence type="ECO:0000313" key="2">
    <source>
        <dbReference type="EMBL" id="RZT94673.1"/>
    </source>
</evidence>
<dbReference type="RefSeq" id="WP_165393066.1">
    <property type="nucleotide sequence ID" value="NZ_SHKO01000002.1"/>
</dbReference>
<sequence>MNTEKPKRTLTLLETLQYIEPLSSGRDRTHPMRKAQQISNWLLGFSFLCFVLVGGFALWHMYHPLSSGVKFTAITIGLLCQILALLAIMISPICAVFSLCRWKKISWQTFLNEVKKEQKHVARLVRFCPSELQMVEQHLILKLRRVEGRITVILGKETAVLSLLALTIPIIKDLDSLGWFDRVFNENLFANSWGGALFYFLMFILGLSLGSLALKPVYEYYRYKLDLVQLALNKVNDQKKK</sequence>
<evidence type="ECO:0000256" key="1">
    <source>
        <dbReference type="SAM" id="Phobius"/>
    </source>
</evidence>
<keyword evidence="1" id="KW-1133">Transmembrane helix</keyword>
<feature type="transmembrane region" description="Helical" evidence="1">
    <location>
        <begin position="191"/>
        <end position="214"/>
    </location>
</feature>
<proteinExistence type="predicted"/>
<gene>
    <name evidence="2" type="ORF">EV681_3094</name>
</gene>
<dbReference type="EMBL" id="SHKO01000002">
    <property type="protein sequence ID" value="RZT94673.1"/>
    <property type="molecule type" value="Genomic_DNA"/>
</dbReference>
<reference evidence="2 3" key="1">
    <citation type="submission" date="2019-02" db="EMBL/GenBank/DDBJ databases">
        <title>Genomic Encyclopedia of Type Strains, Phase IV (KMG-IV): sequencing the most valuable type-strain genomes for metagenomic binning, comparative biology and taxonomic classification.</title>
        <authorList>
            <person name="Goeker M."/>
        </authorList>
    </citation>
    <scope>NUCLEOTIDE SEQUENCE [LARGE SCALE GENOMIC DNA]</scope>
    <source>
        <strain evidence="2 3">DSM 23814</strain>
    </source>
</reference>
<organism evidence="2 3">
    <name type="scientific">Advenella incenata</name>
    <dbReference type="NCBI Taxonomy" id="267800"/>
    <lineage>
        <taxon>Bacteria</taxon>
        <taxon>Pseudomonadati</taxon>
        <taxon>Pseudomonadota</taxon>
        <taxon>Betaproteobacteria</taxon>
        <taxon>Burkholderiales</taxon>
        <taxon>Alcaligenaceae</taxon>
    </lineage>
</organism>
<accession>A0A4Q7VFE2</accession>
<evidence type="ECO:0000313" key="3">
    <source>
        <dbReference type="Proteomes" id="UP000293398"/>
    </source>
</evidence>
<protein>
    <submittedName>
        <fullName evidence="2">Uncharacterized protein</fullName>
    </submittedName>
</protein>
<dbReference type="AlphaFoldDB" id="A0A4Q7VFE2"/>